<accession>A0A6H1ZCD9</accession>
<evidence type="ECO:0000313" key="1">
    <source>
        <dbReference type="EMBL" id="QJA45208.1"/>
    </source>
</evidence>
<gene>
    <name evidence="3" type="ORF">MM415A00124_0027</name>
    <name evidence="2" type="ORF">MM415B00156_0027</name>
    <name evidence="1" type="ORF">TM448A00198_0023</name>
</gene>
<organism evidence="1">
    <name type="scientific">viral metagenome</name>
    <dbReference type="NCBI Taxonomy" id="1070528"/>
    <lineage>
        <taxon>unclassified sequences</taxon>
        <taxon>metagenomes</taxon>
        <taxon>organismal metagenomes</taxon>
    </lineage>
</organism>
<dbReference type="AlphaFoldDB" id="A0A6H1ZCD9"/>
<dbReference type="EMBL" id="MT145191">
    <property type="protein sequence ID" value="QJI04852.1"/>
    <property type="molecule type" value="Genomic_DNA"/>
</dbReference>
<proteinExistence type="predicted"/>
<name>A0A6H1ZCD9_9ZZZZ</name>
<reference evidence="1" key="1">
    <citation type="submission" date="2020-03" db="EMBL/GenBank/DDBJ databases">
        <title>The deep terrestrial virosphere.</title>
        <authorList>
            <person name="Holmfeldt K."/>
            <person name="Nilsson E."/>
            <person name="Simone D."/>
            <person name="Lopez-Fernandez M."/>
            <person name="Wu X."/>
            <person name="de Brujin I."/>
            <person name="Lundin D."/>
            <person name="Andersson A."/>
            <person name="Bertilsson S."/>
            <person name="Dopson M."/>
        </authorList>
    </citation>
    <scope>NUCLEOTIDE SEQUENCE</scope>
    <source>
        <strain evidence="3">MM415A00124</strain>
        <strain evidence="2">MM415B00156</strain>
        <strain evidence="1">TM448A00198</strain>
    </source>
</reference>
<dbReference type="EMBL" id="MT141576">
    <property type="protein sequence ID" value="QJA67787.1"/>
    <property type="molecule type" value="Genomic_DNA"/>
</dbReference>
<evidence type="ECO:0000313" key="2">
    <source>
        <dbReference type="EMBL" id="QJA67787.1"/>
    </source>
</evidence>
<sequence>MAVKKQLALTKPIHTVRSWSARKSIPAEYWHGFSVKGLATLEELAEAAALRLAANDDTRSSEAA</sequence>
<dbReference type="EMBL" id="MT143987">
    <property type="protein sequence ID" value="QJA45208.1"/>
    <property type="molecule type" value="Genomic_DNA"/>
</dbReference>
<protein>
    <submittedName>
        <fullName evidence="1">Uncharacterized protein</fullName>
    </submittedName>
</protein>
<evidence type="ECO:0000313" key="3">
    <source>
        <dbReference type="EMBL" id="QJI04852.1"/>
    </source>
</evidence>